<dbReference type="InterPro" id="IPR011990">
    <property type="entry name" value="TPR-like_helical_dom_sf"/>
</dbReference>
<gene>
    <name evidence="3" type="ORF">GCM10007415_33890</name>
</gene>
<dbReference type="RefSeq" id="WP_188507274.1">
    <property type="nucleotide sequence ID" value="NZ_BMER01000004.1"/>
</dbReference>
<dbReference type="Pfam" id="PF06580">
    <property type="entry name" value="His_kinase"/>
    <property type="match status" value="1"/>
</dbReference>
<dbReference type="InterPro" id="IPR050640">
    <property type="entry name" value="Bact_2-comp_sensor_kinase"/>
</dbReference>
<comment type="caution">
    <text evidence="3">The sequence shown here is derived from an EMBL/GenBank/DDBJ whole genome shotgun (WGS) entry which is preliminary data.</text>
</comment>
<dbReference type="AlphaFoldDB" id="A0A917HX69"/>
<feature type="transmembrane region" description="Helical" evidence="1">
    <location>
        <begin position="409"/>
        <end position="432"/>
    </location>
</feature>
<protein>
    <recommendedName>
        <fullName evidence="2">Signal transduction histidine kinase internal region domain-containing protein</fullName>
    </recommendedName>
</protein>
<keyword evidence="1" id="KW-0812">Transmembrane</keyword>
<dbReference type="Gene3D" id="3.30.565.10">
    <property type="entry name" value="Histidine kinase-like ATPase, C-terminal domain"/>
    <property type="match status" value="1"/>
</dbReference>
<dbReference type="PROSITE" id="PS51257">
    <property type="entry name" value="PROKAR_LIPOPROTEIN"/>
    <property type="match status" value="1"/>
</dbReference>
<dbReference type="SUPFAM" id="SSF48452">
    <property type="entry name" value="TPR-like"/>
    <property type="match status" value="1"/>
</dbReference>
<dbReference type="InterPro" id="IPR010559">
    <property type="entry name" value="Sig_transdc_His_kin_internal"/>
</dbReference>
<dbReference type="GO" id="GO:0000155">
    <property type="term" value="F:phosphorelay sensor kinase activity"/>
    <property type="evidence" value="ECO:0007669"/>
    <property type="project" value="InterPro"/>
</dbReference>
<reference evidence="3" key="1">
    <citation type="journal article" date="2014" name="Int. J. Syst. Evol. Microbiol.">
        <title>Complete genome sequence of Corynebacterium casei LMG S-19264T (=DSM 44701T), isolated from a smear-ripened cheese.</title>
        <authorList>
            <consortium name="US DOE Joint Genome Institute (JGI-PGF)"/>
            <person name="Walter F."/>
            <person name="Albersmeier A."/>
            <person name="Kalinowski J."/>
            <person name="Ruckert C."/>
        </authorList>
    </citation>
    <scope>NUCLEOTIDE SEQUENCE</scope>
    <source>
        <strain evidence="3">CGMCC 1.12195</strain>
    </source>
</reference>
<dbReference type="EMBL" id="BMER01000004">
    <property type="protein sequence ID" value="GGG95889.1"/>
    <property type="molecule type" value="Genomic_DNA"/>
</dbReference>
<evidence type="ECO:0000256" key="1">
    <source>
        <dbReference type="SAM" id="Phobius"/>
    </source>
</evidence>
<keyword evidence="4" id="KW-1185">Reference proteome</keyword>
<dbReference type="Proteomes" id="UP000660862">
    <property type="component" value="Unassembled WGS sequence"/>
</dbReference>
<keyword evidence="1" id="KW-0472">Membrane</keyword>
<name>A0A917HX69_9SPHI</name>
<dbReference type="GO" id="GO:0016020">
    <property type="term" value="C:membrane"/>
    <property type="evidence" value="ECO:0007669"/>
    <property type="project" value="InterPro"/>
</dbReference>
<dbReference type="InterPro" id="IPR036890">
    <property type="entry name" value="HATPase_C_sf"/>
</dbReference>
<dbReference type="PANTHER" id="PTHR34220">
    <property type="entry name" value="SENSOR HISTIDINE KINASE YPDA"/>
    <property type="match status" value="1"/>
</dbReference>
<organism evidence="3 4">
    <name type="scientific">Parapedobacter pyrenivorans</name>
    <dbReference type="NCBI Taxonomy" id="1305674"/>
    <lineage>
        <taxon>Bacteria</taxon>
        <taxon>Pseudomonadati</taxon>
        <taxon>Bacteroidota</taxon>
        <taxon>Sphingobacteriia</taxon>
        <taxon>Sphingobacteriales</taxon>
        <taxon>Sphingobacteriaceae</taxon>
        <taxon>Parapedobacter</taxon>
    </lineage>
</organism>
<feature type="domain" description="Signal transduction histidine kinase internal region" evidence="2">
    <location>
        <begin position="447"/>
        <end position="525"/>
    </location>
</feature>
<dbReference type="PANTHER" id="PTHR34220:SF7">
    <property type="entry name" value="SENSOR HISTIDINE KINASE YPDA"/>
    <property type="match status" value="1"/>
</dbReference>
<evidence type="ECO:0000313" key="4">
    <source>
        <dbReference type="Proteomes" id="UP000660862"/>
    </source>
</evidence>
<evidence type="ECO:0000313" key="3">
    <source>
        <dbReference type="EMBL" id="GGG95889.1"/>
    </source>
</evidence>
<reference evidence="3" key="2">
    <citation type="submission" date="2020-09" db="EMBL/GenBank/DDBJ databases">
        <authorList>
            <person name="Sun Q."/>
            <person name="Zhou Y."/>
        </authorList>
    </citation>
    <scope>NUCLEOTIDE SEQUENCE</scope>
    <source>
        <strain evidence="3">CGMCC 1.12195</strain>
    </source>
</reference>
<proteinExistence type="predicted"/>
<dbReference type="SUPFAM" id="SSF55874">
    <property type="entry name" value="ATPase domain of HSP90 chaperone/DNA topoisomerase II/histidine kinase"/>
    <property type="match status" value="1"/>
</dbReference>
<accession>A0A917HX69</accession>
<evidence type="ECO:0000259" key="2">
    <source>
        <dbReference type="Pfam" id="PF06580"/>
    </source>
</evidence>
<sequence>MKNLLTYGTVFFVLIAGFSCGRKTAVSTAGSPIEEKIGLLQQIPISPNNKDSLLRTWKKLLGEQPVKESKLYTAKVNYQLARLYGMAGLNDSSALHLEKAFQHIEAEKGHWDEKARIYQGIGNLGIAEGHLHRANYYYNKAAAIVLADSSVALEPSAKAAILLAAAQSNQQFQRLDLAQEMNRKALSLSELLPEKHINRHRPITQLIQNLYHTRGNMDSMAYYIERLEALQIQYPDVYDPYFLYESKALLHSLRNEPDAALNYQLLKIAPLENALNNGESSGVMLSNLFISYVNIAGIYTAQQNRTKATEYFAKANHLLSENKTVLDYDHLIVYHQNVADYYTGSDDLKAALRSTNEVVRLQSELYDRQNTQAIAEMNSLYEIQAQERSIQQLNESLQIKELELQQNRLWMMVSLLAAVLLAMILFFIYYGFRQRRVQQEKDQVILQQQLLRTQMEPHFIFNTLTALQHYIRQGHAKEAISYLSQFSKLLRNSLEISQEQLVSLTQEVETLQYYLTLQQMRFENAFTYTLDLPEGMETDEIRIPPMLIQPFVENAILHGVDMKSGKGFVHIAFSEERDMLYVEMIDSGRAGKQPHTTGGHRSLSGIISRERLALLGNGARVETRKNEDGGTRVTLMIPVS</sequence>
<keyword evidence="1" id="KW-1133">Transmembrane helix</keyword>